<comment type="catalytic activity">
    <reaction evidence="7 8">
        <text>2 pyruvate + H(+) = (2S)-2-acetolactate + CO2</text>
        <dbReference type="Rhea" id="RHEA:25249"/>
        <dbReference type="ChEBI" id="CHEBI:15361"/>
        <dbReference type="ChEBI" id="CHEBI:15378"/>
        <dbReference type="ChEBI" id="CHEBI:16526"/>
        <dbReference type="ChEBI" id="CHEBI:58476"/>
        <dbReference type="EC" id="2.2.1.6"/>
    </reaction>
</comment>
<dbReference type="InterPro" id="IPR039557">
    <property type="entry name" value="AHAS_ACT"/>
</dbReference>
<dbReference type="GO" id="GO:0009099">
    <property type="term" value="P:L-valine biosynthetic process"/>
    <property type="evidence" value="ECO:0007669"/>
    <property type="project" value="UniProtKB-UniRule"/>
</dbReference>
<dbReference type="EC" id="2.2.1.6" evidence="8"/>
<comment type="pathway">
    <text evidence="2 8">Amino-acid biosynthesis; L-valine biosynthesis; L-valine from pyruvate: step 1/4.</text>
</comment>
<dbReference type="Gene3D" id="3.30.70.260">
    <property type="match status" value="1"/>
</dbReference>
<keyword evidence="8 10" id="KW-0808">Transferase</keyword>
<dbReference type="PANTHER" id="PTHR30239">
    <property type="entry name" value="ACETOLACTATE SYNTHASE SMALL SUBUNIT"/>
    <property type="match status" value="1"/>
</dbReference>
<dbReference type="InterPro" id="IPR045865">
    <property type="entry name" value="ACT-like_dom_sf"/>
</dbReference>
<dbReference type="InterPro" id="IPR054480">
    <property type="entry name" value="AHAS_small-like_ACT"/>
</dbReference>
<dbReference type="PROSITE" id="PS51671">
    <property type="entry name" value="ACT"/>
    <property type="match status" value="1"/>
</dbReference>
<reference evidence="10 11" key="1">
    <citation type="submission" date="2019-05" db="EMBL/GenBank/DDBJ databases">
        <authorList>
            <person name="Narsing Rao M.P."/>
            <person name="Li W.J."/>
        </authorList>
    </citation>
    <scope>NUCLEOTIDE SEQUENCE [LARGE SCALE GENOMIC DNA]</scope>
    <source>
        <strain evidence="10 11">SYSU_K30003</strain>
    </source>
</reference>
<keyword evidence="6 8" id="KW-0100">Branched-chain amino acid biosynthesis</keyword>
<evidence type="ECO:0000256" key="5">
    <source>
        <dbReference type="ARBA" id="ARBA00022605"/>
    </source>
</evidence>
<evidence type="ECO:0000256" key="8">
    <source>
        <dbReference type="RuleBase" id="RU368092"/>
    </source>
</evidence>
<dbReference type="GO" id="GO:0005829">
    <property type="term" value="C:cytosol"/>
    <property type="evidence" value="ECO:0007669"/>
    <property type="project" value="TreeGrafter"/>
</dbReference>
<dbReference type="SUPFAM" id="SSF55021">
    <property type="entry name" value="ACT-like"/>
    <property type="match status" value="2"/>
</dbReference>
<comment type="similarity">
    <text evidence="3 8">Belongs to the acetolactate synthase small subunit family.</text>
</comment>
<comment type="subunit">
    <text evidence="4 8">Dimer of large and small chains.</text>
</comment>
<protein>
    <recommendedName>
        <fullName evidence="8">Acetolactate synthase small subunit</fullName>
        <shortName evidence="8">AHAS</shortName>
        <shortName evidence="8">ALS</shortName>
        <ecNumber evidence="8">2.2.1.6</ecNumber>
    </recommendedName>
    <alternativeName>
        <fullName evidence="8">Acetohydroxy-acid synthase small subunit</fullName>
    </alternativeName>
</protein>
<evidence type="ECO:0000313" key="10">
    <source>
        <dbReference type="EMBL" id="TLS51304.1"/>
    </source>
</evidence>
<evidence type="ECO:0000256" key="2">
    <source>
        <dbReference type="ARBA" id="ARBA00005025"/>
    </source>
</evidence>
<proteinExistence type="inferred from homology"/>
<keyword evidence="5 8" id="KW-0028">Amino-acid biosynthesis</keyword>
<dbReference type="FunFam" id="3.30.70.260:FF:000001">
    <property type="entry name" value="Acetolactate synthase, small subunit"/>
    <property type="match status" value="1"/>
</dbReference>
<dbReference type="NCBIfam" id="TIGR00119">
    <property type="entry name" value="acolac_sm"/>
    <property type="match status" value="1"/>
</dbReference>
<dbReference type="Gene3D" id="3.30.70.1150">
    <property type="entry name" value="ACT-like. Chain A, domain 2"/>
    <property type="match status" value="1"/>
</dbReference>
<dbReference type="InterPro" id="IPR027271">
    <property type="entry name" value="Acetolactate_synth/TF_NikR_C"/>
</dbReference>
<keyword evidence="11" id="KW-1185">Reference proteome</keyword>
<dbReference type="InterPro" id="IPR004789">
    <property type="entry name" value="Acetalactate_synth_ssu"/>
</dbReference>
<comment type="caution">
    <text evidence="10">The sequence shown here is derived from an EMBL/GenBank/DDBJ whole genome shotgun (WGS) entry which is preliminary data.</text>
</comment>
<dbReference type="InterPro" id="IPR002912">
    <property type="entry name" value="ACT_dom"/>
</dbReference>
<comment type="pathway">
    <text evidence="1 8">Amino-acid biosynthesis; L-isoleucine biosynthesis; L-isoleucine from 2-oxobutanoate: step 1/4.</text>
</comment>
<sequence>MRTVHTLSLLVSDQPGVLQRVAGLFGRRGFNIESIAVGPCEREGCARMTILTPGPEQGVDQVVRQLQKLVDVYEVEALERPAVARELMLVRLGMEASEERAARLRGWVDAFPCRLLDVRDDAVVVQLVATRAQNRAFLKLNSDVPALRIVSAGEVALPL</sequence>
<dbReference type="GO" id="GO:0003984">
    <property type="term" value="F:acetolactate synthase activity"/>
    <property type="evidence" value="ECO:0007669"/>
    <property type="project" value="UniProtKB-UniRule"/>
</dbReference>
<evidence type="ECO:0000256" key="3">
    <source>
        <dbReference type="ARBA" id="ARBA00006341"/>
    </source>
</evidence>
<dbReference type="Pfam" id="PF22629">
    <property type="entry name" value="ACT_AHAS_ss"/>
    <property type="match status" value="1"/>
</dbReference>
<dbReference type="GO" id="GO:1990610">
    <property type="term" value="F:acetolactate synthase regulator activity"/>
    <property type="evidence" value="ECO:0007669"/>
    <property type="project" value="UniProtKB-UniRule"/>
</dbReference>
<name>A0A5R9GDN7_9BACL</name>
<dbReference type="PANTHER" id="PTHR30239:SF0">
    <property type="entry name" value="ACETOLACTATE SYNTHASE SMALL SUBUNIT 1, CHLOROPLASTIC"/>
    <property type="match status" value="1"/>
</dbReference>
<evidence type="ECO:0000256" key="4">
    <source>
        <dbReference type="ARBA" id="ARBA00011744"/>
    </source>
</evidence>
<dbReference type="GO" id="GO:0009097">
    <property type="term" value="P:isoleucine biosynthetic process"/>
    <property type="evidence" value="ECO:0007669"/>
    <property type="project" value="UniProtKB-UniRule"/>
</dbReference>
<dbReference type="OrthoDB" id="9787365at2"/>
<gene>
    <name evidence="10" type="primary">ilvN</name>
    <name evidence="10" type="ORF">FE782_16395</name>
</gene>
<dbReference type="RefSeq" id="WP_138195301.1">
    <property type="nucleotide sequence ID" value="NZ_VCIW01000010.1"/>
</dbReference>
<dbReference type="EMBL" id="VCIW01000010">
    <property type="protein sequence ID" value="TLS51304.1"/>
    <property type="molecule type" value="Genomic_DNA"/>
</dbReference>
<dbReference type="CDD" id="cd04878">
    <property type="entry name" value="ACT_AHAS"/>
    <property type="match status" value="1"/>
</dbReference>
<evidence type="ECO:0000256" key="7">
    <source>
        <dbReference type="ARBA" id="ARBA00048670"/>
    </source>
</evidence>
<dbReference type="InterPro" id="IPR019455">
    <property type="entry name" value="Acetolactate_synth_ssu_C"/>
</dbReference>
<dbReference type="NCBIfam" id="NF008864">
    <property type="entry name" value="PRK11895.1"/>
    <property type="match status" value="1"/>
</dbReference>
<organism evidence="10 11">
    <name type="scientific">Paenibacillus antri</name>
    <dbReference type="NCBI Taxonomy" id="2582848"/>
    <lineage>
        <taxon>Bacteria</taxon>
        <taxon>Bacillati</taxon>
        <taxon>Bacillota</taxon>
        <taxon>Bacilli</taxon>
        <taxon>Bacillales</taxon>
        <taxon>Paenibacillaceae</taxon>
        <taxon>Paenibacillus</taxon>
    </lineage>
</organism>
<evidence type="ECO:0000256" key="6">
    <source>
        <dbReference type="ARBA" id="ARBA00023304"/>
    </source>
</evidence>
<dbReference type="Pfam" id="PF10369">
    <property type="entry name" value="ALS_ss_C"/>
    <property type="match status" value="1"/>
</dbReference>
<evidence type="ECO:0000256" key="1">
    <source>
        <dbReference type="ARBA" id="ARBA00004974"/>
    </source>
</evidence>
<dbReference type="Proteomes" id="UP000309676">
    <property type="component" value="Unassembled WGS sequence"/>
</dbReference>
<dbReference type="UniPathway" id="UPA00049">
    <property type="reaction ID" value="UER00059"/>
</dbReference>
<evidence type="ECO:0000259" key="9">
    <source>
        <dbReference type="PROSITE" id="PS51671"/>
    </source>
</evidence>
<dbReference type="AlphaFoldDB" id="A0A5R9GDN7"/>
<dbReference type="UniPathway" id="UPA00047">
    <property type="reaction ID" value="UER00055"/>
</dbReference>
<accession>A0A5R9GDN7</accession>
<comment type="function">
    <text evidence="8">Catalyzes the conversion of 2 pyruvate molecules into acetolactate in the first common step of the biosynthetic pathway of the branched-amino acids such as leucine, isoleucine, and valine.</text>
</comment>
<evidence type="ECO:0000313" key="11">
    <source>
        <dbReference type="Proteomes" id="UP000309676"/>
    </source>
</evidence>
<feature type="domain" description="ACT" evidence="9">
    <location>
        <begin position="6"/>
        <end position="80"/>
    </location>
</feature>